<dbReference type="EMBL" id="HADZ01001552">
    <property type="protein sequence ID" value="SBP65493.1"/>
    <property type="molecule type" value="Transcribed_RNA"/>
</dbReference>
<dbReference type="EMBL" id="HAEA01010458">
    <property type="protein sequence ID" value="SBQ38938.1"/>
    <property type="molecule type" value="Transcribed_RNA"/>
</dbReference>
<evidence type="ECO:0000313" key="3">
    <source>
        <dbReference type="EMBL" id="SBQ38938.1"/>
    </source>
</evidence>
<organism evidence="3">
    <name type="scientific">Nothobranchius kadleci</name>
    <name type="common">African annual killifish</name>
    <dbReference type="NCBI Taxonomy" id="1051664"/>
    <lineage>
        <taxon>Eukaryota</taxon>
        <taxon>Metazoa</taxon>
        <taxon>Chordata</taxon>
        <taxon>Craniata</taxon>
        <taxon>Vertebrata</taxon>
        <taxon>Euteleostomi</taxon>
        <taxon>Actinopterygii</taxon>
        <taxon>Neopterygii</taxon>
        <taxon>Teleostei</taxon>
        <taxon>Neoteleostei</taxon>
        <taxon>Acanthomorphata</taxon>
        <taxon>Ovalentaria</taxon>
        <taxon>Atherinomorphae</taxon>
        <taxon>Cyprinodontiformes</taxon>
        <taxon>Nothobranchiidae</taxon>
        <taxon>Nothobranchius</taxon>
    </lineage>
</organism>
<keyword evidence="2" id="KW-0812">Transmembrane</keyword>
<gene>
    <name evidence="3" type="primary">Nfu_g_1_022959</name>
</gene>
<accession>A0A1A8DZ42</accession>
<evidence type="ECO:0000256" key="1">
    <source>
        <dbReference type="SAM" id="MobiDB-lite"/>
    </source>
</evidence>
<feature type="transmembrane region" description="Helical" evidence="2">
    <location>
        <begin position="70"/>
        <end position="93"/>
    </location>
</feature>
<protein>
    <submittedName>
        <fullName evidence="3">Uncharacterized protein</fullName>
    </submittedName>
</protein>
<sequence length="101" mass="11569">MKGLIQFSNKEQQQQQKKKQKKIPAKQYFDLLVFIICILYLVTVTITNVTDLQADSSLGGAAVMTLDSAALSPFLPTSLQFILMGFCFFYVYFRLKKKVEF</sequence>
<reference evidence="3" key="1">
    <citation type="submission" date="2016-05" db="EMBL/GenBank/DDBJ databases">
        <authorList>
            <person name="Lavstsen T."/>
            <person name="Jespersen J.S."/>
        </authorList>
    </citation>
    <scope>NUCLEOTIDE SEQUENCE</scope>
    <source>
        <tissue evidence="3">Brain</tissue>
    </source>
</reference>
<proteinExistence type="predicted"/>
<keyword evidence="2" id="KW-0472">Membrane</keyword>
<feature type="transmembrane region" description="Helical" evidence="2">
    <location>
        <begin position="28"/>
        <end position="50"/>
    </location>
</feature>
<keyword evidence="2" id="KW-1133">Transmembrane helix</keyword>
<name>A0A1A8DZ42_NOTKA</name>
<evidence type="ECO:0000256" key="2">
    <source>
        <dbReference type="SAM" id="Phobius"/>
    </source>
</evidence>
<feature type="region of interest" description="Disordered" evidence="1">
    <location>
        <begin position="1"/>
        <end position="23"/>
    </location>
</feature>
<reference evidence="3" key="2">
    <citation type="submission" date="2016-06" db="EMBL/GenBank/DDBJ databases">
        <title>The genome of a short-lived fish provides insights into sex chromosome evolution and the genetic control of aging.</title>
        <authorList>
            <person name="Reichwald K."/>
            <person name="Felder M."/>
            <person name="Petzold A."/>
            <person name="Koch P."/>
            <person name="Groth M."/>
            <person name="Platzer M."/>
        </authorList>
    </citation>
    <scope>NUCLEOTIDE SEQUENCE</scope>
    <source>
        <tissue evidence="3">Brain</tissue>
    </source>
</reference>
<dbReference type="AlphaFoldDB" id="A0A1A8DZ42"/>